<dbReference type="NCBIfam" id="NF002674">
    <property type="entry name" value="PRK02399.1-2"/>
    <property type="match status" value="1"/>
</dbReference>
<reference evidence="3 4" key="1">
    <citation type="submission" date="2023-07" db="EMBL/GenBank/DDBJ databases">
        <title>Sorghum-associated microbial communities from plants grown in Nebraska, USA.</title>
        <authorList>
            <person name="Schachtman D."/>
        </authorList>
    </citation>
    <scope>NUCLEOTIDE SEQUENCE [LARGE SCALE GENOMIC DNA]</scope>
    <source>
        <strain evidence="3 4">CC523</strain>
    </source>
</reference>
<dbReference type="Pfam" id="PF06792">
    <property type="entry name" value="UPF0261"/>
    <property type="match status" value="1"/>
</dbReference>
<proteinExistence type="predicted"/>
<comment type="caution">
    <text evidence="3">The sequence shown here is derived from an EMBL/GenBank/DDBJ whole genome shotgun (WGS) entry which is preliminary data.</text>
</comment>
<dbReference type="InterPro" id="IPR008322">
    <property type="entry name" value="UPF0261"/>
</dbReference>
<gene>
    <name evidence="3" type="ORF">J2T10_002743</name>
</gene>
<dbReference type="RefSeq" id="WP_064723056.1">
    <property type="nucleotide sequence ID" value="NZ_BDDW01000011.1"/>
</dbReference>
<dbReference type="EMBL" id="JAUSSW010000007">
    <property type="protein sequence ID" value="MDQ0103086.1"/>
    <property type="molecule type" value="Genomic_DNA"/>
</dbReference>
<dbReference type="InterPro" id="IPR056778">
    <property type="entry name" value="UPF0261_C"/>
</dbReference>
<protein>
    <submittedName>
        <fullName evidence="3">Uncharacterized protein (UPF0261 family)</fullName>
    </submittedName>
</protein>
<name>A0ABT9TN59_PAENI</name>
<dbReference type="PIRSF" id="PIRSF033271">
    <property type="entry name" value="UCP033271"/>
    <property type="match status" value="1"/>
</dbReference>
<dbReference type="CDD" id="cd15488">
    <property type="entry name" value="Tm-1-like"/>
    <property type="match status" value="1"/>
</dbReference>
<evidence type="ECO:0000313" key="3">
    <source>
        <dbReference type="EMBL" id="MDQ0103086.1"/>
    </source>
</evidence>
<dbReference type="Pfam" id="PF23189">
    <property type="entry name" value="UPF0261_C"/>
    <property type="match status" value="1"/>
</dbReference>
<dbReference type="InterPro" id="IPR051353">
    <property type="entry name" value="Tobamovirus_resist_UPF0261"/>
</dbReference>
<evidence type="ECO:0000259" key="2">
    <source>
        <dbReference type="Pfam" id="PF23189"/>
    </source>
</evidence>
<dbReference type="Proteomes" id="UP001244563">
    <property type="component" value="Unassembled WGS sequence"/>
</dbReference>
<dbReference type="Gene3D" id="3.40.50.12030">
    <property type="entry name" value="Uncharacterised protein family UPF0261, NC domain"/>
    <property type="match status" value="1"/>
</dbReference>
<evidence type="ECO:0000313" key="4">
    <source>
        <dbReference type="Proteomes" id="UP001244563"/>
    </source>
</evidence>
<keyword evidence="4" id="KW-1185">Reference proteome</keyword>
<accession>A0ABT9TN59</accession>
<sequence>MQPSNKVVAIVATLDTKSAEAAYVADGLRARGRTPHIIDIGVLGRSPLAADSRREDIANLGGTSLDSLVKGGDPGAAMAAMGRGAQNKLAELLAEGRLDAVVGIAGGKGTALFADTVEKLPFTLSKVVVSSARAAVIGDLAGRTNTVVIPTLVDLMGINDFSRQALEHAVVLAAAARFSPEAPRTAQTVGITAFGVTTPAAMRCVEQLERRGYASLVFPANGAGGRLLERFISEGMIDAVIDLTTTEIADEIVGGRASAGENRLIAAGRRGIPAWISAGAVDMVNFGPWETIPERFAGRTFFQHSSQTTLMRTTGEENYAIGLLTAHRVSQGTGPRTVVWPSRGVSDYDRDGGPFRDPEADRRWWDGIRDAVAPDVPTLEQDLHINDPAFADSAVEWIDQQLKRQEVRSTEYVQQN</sequence>
<dbReference type="PANTHER" id="PTHR31862">
    <property type="entry name" value="UPF0261 DOMAIN PROTEIN (AFU_ORTHOLOGUE AFUA_1G10120)"/>
    <property type="match status" value="1"/>
</dbReference>
<feature type="domain" description="UPF0261" evidence="1">
    <location>
        <begin position="7"/>
        <end position="174"/>
    </location>
</feature>
<feature type="domain" description="UPF0261" evidence="2">
    <location>
        <begin position="188"/>
        <end position="399"/>
    </location>
</feature>
<dbReference type="PANTHER" id="PTHR31862:SF1">
    <property type="entry name" value="UPF0261 DOMAIN PROTEIN (AFU_ORTHOLOGUE AFUA_1G10120)"/>
    <property type="match status" value="1"/>
</dbReference>
<evidence type="ECO:0000259" key="1">
    <source>
        <dbReference type="Pfam" id="PF06792"/>
    </source>
</evidence>
<organism evidence="3 4">
    <name type="scientific">Paenarthrobacter nicotinovorans</name>
    <name type="common">Arthrobacter nicotinovorans</name>
    <dbReference type="NCBI Taxonomy" id="29320"/>
    <lineage>
        <taxon>Bacteria</taxon>
        <taxon>Bacillati</taxon>
        <taxon>Actinomycetota</taxon>
        <taxon>Actinomycetes</taxon>
        <taxon>Micrococcales</taxon>
        <taxon>Micrococcaceae</taxon>
        <taxon>Paenarthrobacter</taxon>
    </lineage>
</organism>
<dbReference type="Gene3D" id="3.40.50.12020">
    <property type="entry name" value="Uncharacterised protein family UPF0261, NN domain"/>
    <property type="match status" value="1"/>
</dbReference>
<dbReference type="InterPro" id="IPR044122">
    <property type="entry name" value="UPF0261_N"/>
</dbReference>